<dbReference type="InterPro" id="IPR051678">
    <property type="entry name" value="AGP_Transferase"/>
</dbReference>
<dbReference type="Pfam" id="PF01636">
    <property type="entry name" value="APH"/>
    <property type="match status" value="1"/>
</dbReference>
<dbReference type="InterPro" id="IPR011009">
    <property type="entry name" value="Kinase-like_dom_sf"/>
</dbReference>
<dbReference type="Proteomes" id="UP000317316">
    <property type="component" value="Unassembled WGS sequence"/>
</dbReference>
<dbReference type="SUPFAM" id="SSF56112">
    <property type="entry name" value="Protein kinase-like (PK-like)"/>
    <property type="match status" value="1"/>
</dbReference>
<dbReference type="PANTHER" id="PTHR21310">
    <property type="entry name" value="AMINOGLYCOSIDE PHOSPHOTRANSFERASE-RELATED-RELATED"/>
    <property type="match status" value="1"/>
</dbReference>
<feature type="domain" description="Aminoglycoside phosphotransferase" evidence="1">
    <location>
        <begin position="34"/>
        <end position="255"/>
    </location>
</feature>
<organism evidence="2 3">
    <name type="scientific">Psychrobacillus lasiicapitis</name>
    <dbReference type="NCBI Taxonomy" id="1636719"/>
    <lineage>
        <taxon>Bacteria</taxon>
        <taxon>Bacillati</taxon>
        <taxon>Bacillota</taxon>
        <taxon>Bacilli</taxon>
        <taxon>Bacillales</taxon>
        <taxon>Bacillaceae</taxon>
        <taxon>Psychrobacillus</taxon>
    </lineage>
</organism>
<keyword evidence="2" id="KW-0808">Transferase</keyword>
<evidence type="ECO:0000259" key="1">
    <source>
        <dbReference type="Pfam" id="PF01636"/>
    </source>
</evidence>
<dbReference type="AlphaFoldDB" id="A0A544SQL2"/>
<protein>
    <submittedName>
        <fullName evidence="2">Aminoglycoside phosphotransferase family protein</fullName>
    </submittedName>
</protein>
<dbReference type="EMBL" id="VDGH01000024">
    <property type="protein sequence ID" value="TQR07497.1"/>
    <property type="molecule type" value="Genomic_DNA"/>
</dbReference>
<accession>A0A544SQL2</accession>
<dbReference type="GO" id="GO:0016740">
    <property type="term" value="F:transferase activity"/>
    <property type="evidence" value="ECO:0007669"/>
    <property type="project" value="UniProtKB-KW"/>
</dbReference>
<reference evidence="2 3" key="1">
    <citation type="submission" date="2019-05" db="EMBL/GenBank/DDBJ databases">
        <title>Psychrobacillus vulpis sp. nov., a new species isolated from feces of a red fox that inhabits in The Tablas de Daimiel Natural Park, Albacete, Spain.</title>
        <authorList>
            <person name="Rodriguez M."/>
            <person name="Reina J.C."/>
            <person name="Bejar V."/>
            <person name="Llamas I."/>
        </authorList>
    </citation>
    <scope>NUCLEOTIDE SEQUENCE [LARGE SCALE GENOMIC DNA]</scope>
    <source>
        <strain evidence="2 3">NEAU-3TGS17</strain>
    </source>
</reference>
<comment type="caution">
    <text evidence="2">The sequence shown here is derived from an EMBL/GenBank/DDBJ whole genome shotgun (WGS) entry which is preliminary data.</text>
</comment>
<dbReference type="OrthoDB" id="9800774at2"/>
<dbReference type="RefSeq" id="WP_142541072.1">
    <property type="nucleotide sequence ID" value="NZ_BMIE01000018.1"/>
</dbReference>
<proteinExistence type="predicted"/>
<sequence>MSEEIYKTVEQMIKKTKRKETVVTINNLQKNKDGFSNDISMFHLTYSQGEDIFSKEVVLKELSENVKFNKELNILRSKDVNSCINIPTVYFEDKEKRIMLMELVKGVTLDKYYLANPEDIQSAFRNFGVTLAQIHSICTDTLRDFFTDNDLRQKEYINFYIESLKNRVAKFEDPVYMNCLLNISEMFKTVSFTEVLNHGDYHFWNTILTNEETLYILDWEKAFIGDPRYDIANTLVLGYSWFGTSFKEPMLDAYQNITNKKIEHLECFEALSSFDSFTKTVPLIQGADDSHIRDRSFEWLKRRYELFVRHNGKRIKEAEEYLLAKGVLFKI</sequence>
<dbReference type="InterPro" id="IPR002575">
    <property type="entry name" value="Aminoglycoside_PTrfase"/>
</dbReference>
<name>A0A544SQL2_9BACI</name>
<gene>
    <name evidence="2" type="ORF">FG382_22465</name>
</gene>
<evidence type="ECO:0000313" key="3">
    <source>
        <dbReference type="Proteomes" id="UP000317316"/>
    </source>
</evidence>
<evidence type="ECO:0000313" key="2">
    <source>
        <dbReference type="EMBL" id="TQR07497.1"/>
    </source>
</evidence>
<dbReference type="Gene3D" id="3.90.1200.10">
    <property type="match status" value="1"/>
</dbReference>
<keyword evidence="3" id="KW-1185">Reference proteome</keyword>